<proteinExistence type="predicted"/>
<dbReference type="HOGENOM" id="CLU_3318657_0_0_12"/>
<gene>
    <name evidence="1" type="ordered locus">TDE_0417</name>
</gene>
<dbReference type="AlphaFoldDB" id="Q73QM6"/>
<reference evidence="1 2" key="1">
    <citation type="journal article" date="2004" name="Proc. Natl. Acad. Sci. U.S.A.">
        <title>Comparison of the genome of the oral pathogen Treponema denticola with other spirochete genomes.</title>
        <authorList>
            <person name="Seshadri R."/>
            <person name="Myers G.S."/>
            <person name="Tettelin H."/>
            <person name="Eisen J.A."/>
            <person name="Heidelberg J.F."/>
            <person name="Dodson R.J."/>
            <person name="Davidsen T.M."/>
            <person name="DeBoy R.T."/>
            <person name="Fouts D.E."/>
            <person name="Haft D.H."/>
            <person name="Selengut J."/>
            <person name="Ren Q."/>
            <person name="Brinkac L.M."/>
            <person name="Madupu R."/>
            <person name="Kolonay J."/>
            <person name="Durkin S.A."/>
            <person name="Daugherty S.C."/>
            <person name="Shetty J."/>
            <person name="Shvartsbeyn A."/>
            <person name="Gebregeorgis E."/>
            <person name="Geer K."/>
            <person name="Tsegaye G."/>
            <person name="Malek J."/>
            <person name="Ayodeji B."/>
            <person name="Shatsman S."/>
            <person name="McLeod M.P."/>
            <person name="Smajs D."/>
            <person name="Howell J.K."/>
            <person name="Pal S."/>
            <person name="Amin A."/>
            <person name="Vashisth P."/>
            <person name="McNeill T.Z."/>
            <person name="Xiang Q."/>
            <person name="Sodergren E."/>
            <person name="Baca E."/>
            <person name="Weinstock G.M."/>
            <person name="Norris S.J."/>
            <person name="Fraser C.M."/>
            <person name="Paulsen I.T."/>
        </authorList>
    </citation>
    <scope>NUCLEOTIDE SEQUENCE [LARGE SCALE GENOMIC DNA]</scope>
    <source>
        <strain evidence="2">ATCC 35405 / DSM 14222 / CIP 103919 / JCM 8153 / KCTC 15104</strain>
    </source>
</reference>
<dbReference type="Proteomes" id="UP000008212">
    <property type="component" value="Chromosome"/>
</dbReference>
<dbReference type="KEGG" id="tde:TDE_0417"/>
<sequence length="39" mass="4086">MSSLLDGNFYTPNGSSFIAVSFTGNPATFKLVIGCKADN</sequence>
<evidence type="ECO:0000313" key="2">
    <source>
        <dbReference type="Proteomes" id="UP000008212"/>
    </source>
</evidence>
<organism evidence="1 2">
    <name type="scientific">Treponema denticola (strain ATCC 35405 / DSM 14222 / CIP 103919 / JCM 8153 / KCTC 15104)</name>
    <dbReference type="NCBI Taxonomy" id="243275"/>
    <lineage>
        <taxon>Bacteria</taxon>
        <taxon>Pseudomonadati</taxon>
        <taxon>Spirochaetota</taxon>
        <taxon>Spirochaetia</taxon>
        <taxon>Spirochaetales</taxon>
        <taxon>Treponemataceae</taxon>
        <taxon>Treponema</taxon>
    </lineage>
</organism>
<dbReference type="PATRIC" id="fig|243275.7.peg.404"/>
<name>Q73QM6_TREDE</name>
<dbReference type="PaxDb" id="243275-TDE_0417"/>
<evidence type="ECO:0000313" key="1">
    <source>
        <dbReference type="EMBL" id="AAS10912.1"/>
    </source>
</evidence>
<dbReference type="EMBL" id="AE017226">
    <property type="protein sequence ID" value="AAS10912.1"/>
    <property type="molecule type" value="Genomic_DNA"/>
</dbReference>
<accession>Q73QM6</accession>
<keyword evidence="2" id="KW-1185">Reference proteome</keyword>
<protein>
    <submittedName>
        <fullName evidence="1">Uncharacterized protein</fullName>
    </submittedName>
</protein>